<dbReference type="EMBL" id="QJKJ01014688">
    <property type="protein sequence ID" value="RDX63826.1"/>
    <property type="molecule type" value="Genomic_DNA"/>
</dbReference>
<accession>A0A371ECS3</accession>
<dbReference type="AlphaFoldDB" id="A0A371ECS3"/>
<protein>
    <submittedName>
        <fullName evidence="1">Uncharacterized protein</fullName>
    </submittedName>
</protein>
<sequence>MTNFINISKLFQYPMKKDINPPISTTKGCSRDKMIKSSHNVTNCLNKKNHVWSIITKKRKKEAQTQQNLNPIFDLKL</sequence>
<proteinExistence type="predicted"/>
<name>A0A371ECS3_MUCPR</name>
<evidence type="ECO:0000313" key="2">
    <source>
        <dbReference type="Proteomes" id="UP000257109"/>
    </source>
</evidence>
<gene>
    <name evidence="1" type="ORF">CR513_57693</name>
</gene>
<comment type="caution">
    <text evidence="1">The sequence shown here is derived from an EMBL/GenBank/DDBJ whole genome shotgun (WGS) entry which is preliminary data.</text>
</comment>
<dbReference type="Proteomes" id="UP000257109">
    <property type="component" value="Unassembled WGS sequence"/>
</dbReference>
<keyword evidence="2" id="KW-1185">Reference proteome</keyword>
<reference evidence="1" key="1">
    <citation type="submission" date="2018-05" db="EMBL/GenBank/DDBJ databases">
        <title>Draft genome of Mucuna pruriens seed.</title>
        <authorList>
            <person name="Nnadi N.E."/>
            <person name="Vos R."/>
            <person name="Hasami M.H."/>
            <person name="Devisetty U.K."/>
            <person name="Aguiy J.C."/>
        </authorList>
    </citation>
    <scope>NUCLEOTIDE SEQUENCE [LARGE SCALE GENOMIC DNA]</scope>
    <source>
        <strain evidence="1">JCA_2017</strain>
    </source>
</reference>
<organism evidence="1 2">
    <name type="scientific">Mucuna pruriens</name>
    <name type="common">Velvet bean</name>
    <name type="synonym">Dolichos pruriens</name>
    <dbReference type="NCBI Taxonomy" id="157652"/>
    <lineage>
        <taxon>Eukaryota</taxon>
        <taxon>Viridiplantae</taxon>
        <taxon>Streptophyta</taxon>
        <taxon>Embryophyta</taxon>
        <taxon>Tracheophyta</taxon>
        <taxon>Spermatophyta</taxon>
        <taxon>Magnoliopsida</taxon>
        <taxon>eudicotyledons</taxon>
        <taxon>Gunneridae</taxon>
        <taxon>Pentapetalae</taxon>
        <taxon>rosids</taxon>
        <taxon>fabids</taxon>
        <taxon>Fabales</taxon>
        <taxon>Fabaceae</taxon>
        <taxon>Papilionoideae</taxon>
        <taxon>50 kb inversion clade</taxon>
        <taxon>NPAAA clade</taxon>
        <taxon>indigoferoid/millettioid clade</taxon>
        <taxon>Phaseoleae</taxon>
        <taxon>Mucuna</taxon>
    </lineage>
</organism>
<feature type="non-terminal residue" evidence="1">
    <location>
        <position position="1"/>
    </location>
</feature>
<evidence type="ECO:0000313" key="1">
    <source>
        <dbReference type="EMBL" id="RDX63826.1"/>
    </source>
</evidence>